<dbReference type="GO" id="GO:0032259">
    <property type="term" value="P:methylation"/>
    <property type="evidence" value="ECO:0007669"/>
    <property type="project" value="UniProtKB-KW"/>
</dbReference>
<dbReference type="PANTHER" id="PTHR43861:SF1">
    <property type="entry name" value="TRANS-ACONITATE 2-METHYLTRANSFERASE"/>
    <property type="match status" value="1"/>
</dbReference>
<dbReference type="InterPro" id="IPR029063">
    <property type="entry name" value="SAM-dependent_MTases_sf"/>
</dbReference>
<dbReference type="AlphaFoldDB" id="A0A165NK77"/>
<proteinExistence type="predicted"/>
<dbReference type="Pfam" id="PF13847">
    <property type="entry name" value="Methyltransf_31"/>
    <property type="match status" value="1"/>
</dbReference>
<keyword evidence="2" id="KW-0489">Methyltransferase</keyword>
<evidence type="ECO:0000313" key="3">
    <source>
        <dbReference type="Proteomes" id="UP000076727"/>
    </source>
</evidence>
<feature type="domain" description="Methyltransferase" evidence="1">
    <location>
        <begin position="42"/>
        <end position="151"/>
    </location>
</feature>
<dbReference type="Proteomes" id="UP000076727">
    <property type="component" value="Unassembled WGS sequence"/>
</dbReference>
<dbReference type="STRING" id="1314783.A0A165NK77"/>
<accession>A0A165NK77</accession>
<dbReference type="CDD" id="cd02440">
    <property type="entry name" value="AdoMet_MTases"/>
    <property type="match status" value="1"/>
</dbReference>
<dbReference type="OrthoDB" id="10017101at2759"/>
<name>A0A165NK77_9APHY</name>
<dbReference type="GO" id="GO:0008168">
    <property type="term" value="F:methyltransferase activity"/>
    <property type="evidence" value="ECO:0007669"/>
    <property type="project" value="UniProtKB-KW"/>
</dbReference>
<protein>
    <submittedName>
        <fullName evidence="2">S-adenosyl-L-methionine-dependent methyltransferase</fullName>
    </submittedName>
</protein>
<sequence>MTADTRPNKKQDTWSAANYQKTASFVYSNEFTAPVLTLLNAKSGEKIIDVGCGSGEVTLQIRQQIGETGTVVGMDSSESMIAKCKEHGLEHAFVGDAQALEIPSSWDASLKGGYDAMFSNAALHWCKQNPKGVIESAKRLLKPGGRFVIEMGGQMNCVGIRSALHHVLRSRGYKPEELDPWYFPSTQDYSTLLESAGFDVQTISLHPRITPLNGAVIDWLRLFARPHFLANLEDKEAEEIMQAVQDMCEVDCQDSQGNWSMMYTRLRAVAISRV</sequence>
<dbReference type="EMBL" id="KV429080">
    <property type="protein sequence ID" value="KZT67068.1"/>
    <property type="molecule type" value="Genomic_DNA"/>
</dbReference>
<keyword evidence="3" id="KW-1185">Reference proteome</keyword>
<evidence type="ECO:0000313" key="2">
    <source>
        <dbReference type="EMBL" id="KZT67068.1"/>
    </source>
</evidence>
<organism evidence="2 3">
    <name type="scientific">Daedalea quercina L-15889</name>
    <dbReference type="NCBI Taxonomy" id="1314783"/>
    <lineage>
        <taxon>Eukaryota</taxon>
        <taxon>Fungi</taxon>
        <taxon>Dikarya</taxon>
        <taxon>Basidiomycota</taxon>
        <taxon>Agaricomycotina</taxon>
        <taxon>Agaricomycetes</taxon>
        <taxon>Polyporales</taxon>
        <taxon>Fomitopsis</taxon>
    </lineage>
</organism>
<dbReference type="SUPFAM" id="SSF53335">
    <property type="entry name" value="S-adenosyl-L-methionine-dependent methyltransferases"/>
    <property type="match status" value="1"/>
</dbReference>
<evidence type="ECO:0000259" key="1">
    <source>
        <dbReference type="Pfam" id="PF13847"/>
    </source>
</evidence>
<gene>
    <name evidence="2" type="ORF">DAEQUDRAFT_729471</name>
</gene>
<dbReference type="PANTHER" id="PTHR43861">
    <property type="entry name" value="TRANS-ACONITATE 2-METHYLTRANSFERASE-RELATED"/>
    <property type="match status" value="1"/>
</dbReference>
<keyword evidence="2" id="KW-0808">Transferase</keyword>
<reference evidence="2 3" key="1">
    <citation type="journal article" date="2016" name="Mol. Biol. Evol.">
        <title>Comparative Genomics of Early-Diverging Mushroom-Forming Fungi Provides Insights into the Origins of Lignocellulose Decay Capabilities.</title>
        <authorList>
            <person name="Nagy L.G."/>
            <person name="Riley R."/>
            <person name="Tritt A."/>
            <person name="Adam C."/>
            <person name="Daum C."/>
            <person name="Floudas D."/>
            <person name="Sun H."/>
            <person name="Yadav J.S."/>
            <person name="Pangilinan J."/>
            <person name="Larsson K.H."/>
            <person name="Matsuura K."/>
            <person name="Barry K."/>
            <person name="Labutti K."/>
            <person name="Kuo R."/>
            <person name="Ohm R.A."/>
            <person name="Bhattacharya S.S."/>
            <person name="Shirouzu T."/>
            <person name="Yoshinaga Y."/>
            <person name="Martin F.M."/>
            <person name="Grigoriev I.V."/>
            <person name="Hibbett D.S."/>
        </authorList>
    </citation>
    <scope>NUCLEOTIDE SEQUENCE [LARGE SCALE GENOMIC DNA]</scope>
    <source>
        <strain evidence="2 3">L-15889</strain>
    </source>
</reference>
<dbReference type="Gene3D" id="3.40.50.150">
    <property type="entry name" value="Vaccinia Virus protein VP39"/>
    <property type="match status" value="1"/>
</dbReference>
<dbReference type="InterPro" id="IPR025714">
    <property type="entry name" value="Methyltranfer_dom"/>
</dbReference>